<keyword evidence="2" id="KW-1185">Reference proteome</keyword>
<dbReference type="Proteomes" id="UP000581688">
    <property type="component" value="Unassembled WGS sequence"/>
</dbReference>
<evidence type="ECO:0000313" key="2">
    <source>
        <dbReference type="Proteomes" id="UP000581688"/>
    </source>
</evidence>
<comment type="caution">
    <text evidence="1">The sequence shown here is derived from an EMBL/GenBank/DDBJ whole genome shotgun (WGS) entry which is preliminary data.</text>
</comment>
<evidence type="ECO:0000313" key="1">
    <source>
        <dbReference type="EMBL" id="MBB6454747.1"/>
    </source>
</evidence>
<organism evidence="1 2">
    <name type="scientific">Salirhabdus euzebyi</name>
    <dbReference type="NCBI Taxonomy" id="394506"/>
    <lineage>
        <taxon>Bacteria</taxon>
        <taxon>Bacillati</taxon>
        <taxon>Bacillota</taxon>
        <taxon>Bacilli</taxon>
        <taxon>Bacillales</taxon>
        <taxon>Bacillaceae</taxon>
        <taxon>Salirhabdus</taxon>
    </lineage>
</organism>
<accession>A0A841Q907</accession>
<proteinExistence type="predicted"/>
<reference evidence="1 2" key="1">
    <citation type="submission" date="2020-08" db="EMBL/GenBank/DDBJ databases">
        <title>Genomic Encyclopedia of Type Strains, Phase IV (KMG-IV): sequencing the most valuable type-strain genomes for metagenomic binning, comparative biology and taxonomic classification.</title>
        <authorList>
            <person name="Goeker M."/>
        </authorList>
    </citation>
    <scope>NUCLEOTIDE SEQUENCE [LARGE SCALE GENOMIC DNA]</scope>
    <source>
        <strain evidence="1 2">DSM 19612</strain>
    </source>
</reference>
<dbReference type="RefSeq" id="WP_174497411.1">
    <property type="nucleotide sequence ID" value="NZ_CADDWK010000014.1"/>
</dbReference>
<protein>
    <submittedName>
        <fullName evidence="1">Uncharacterized protein</fullName>
    </submittedName>
</protein>
<dbReference type="AlphaFoldDB" id="A0A841Q907"/>
<gene>
    <name evidence="1" type="ORF">HNQ94_003236</name>
</gene>
<sequence>MNTFVETLLNWTKNKANKWTDNIKERIDKIAHSTNVTVNDVATLILLHPDTNKKENKYLGLVFHDCYLQIDNTRFYLETKGKIHPYVLTCKIWKNGELYSSYHSYKDKGGKINIPDSLKENMSKEV</sequence>
<dbReference type="EMBL" id="JACHGH010000012">
    <property type="protein sequence ID" value="MBB6454747.1"/>
    <property type="molecule type" value="Genomic_DNA"/>
</dbReference>
<name>A0A841Q907_9BACI</name>